<evidence type="ECO:0000313" key="3">
    <source>
        <dbReference type="EMBL" id="MDS3862183.1"/>
    </source>
</evidence>
<feature type="transmembrane region" description="Helical" evidence="2">
    <location>
        <begin position="55"/>
        <end position="80"/>
    </location>
</feature>
<keyword evidence="2" id="KW-0812">Transmembrane</keyword>
<evidence type="ECO:0008006" key="5">
    <source>
        <dbReference type="Google" id="ProtNLM"/>
    </source>
</evidence>
<sequence length="163" mass="18276">MSAALATPPQPPSRSRPFQLKPLSSPRPIQRQQHLTEIRTFPNPAWPLWLKSLLVLQWGTGGAAVLILASLLPIYGLAAFHQHQWGQAYKNLTELEQQERQLQIAHQAQRYQVAEQIERQPAGFVPQSPKQVLFIPRPTEADLPTPIQAILPASAPSQRTVSY</sequence>
<evidence type="ECO:0000256" key="2">
    <source>
        <dbReference type="SAM" id="Phobius"/>
    </source>
</evidence>
<evidence type="ECO:0000313" key="4">
    <source>
        <dbReference type="Proteomes" id="UP001268256"/>
    </source>
</evidence>
<feature type="region of interest" description="Disordered" evidence="1">
    <location>
        <begin position="1"/>
        <end position="29"/>
    </location>
</feature>
<keyword evidence="2" id="KW-1133">Transmembrane helix</keyword>
<protein>
    <recommendedName>
        <fullName evidence="5">Cell division protein FtsL</fullName>
    </recommendedName>
</protein>
<organism evidence="3 4">
    <name type="scientific">Pseudocalidococcus azoricus BACA0444</name>
    <dbReference type="NCBI Taxonomy" id="2918990"/>
    <lineage>
        <taxon>Bacteria</taxon>
        <taxon>Bacillati</taxon>
        <taxon>Cyanobacteriota</taxon>
        <taxon>Cyanophyceae</taxon>
        <taxon>Acaryochloridales</taxon>
        <taxon>Thermosynechococcaceae</taxon>
        <taxon>Pseudocalidococcus</taxon>
        <taxon>Pseudocalidococcus azoricus</taxon>
    </lineage>
</organism>
<dbReference type="EMBL" id="JAVMIP010000023">
    <property type="protein sequence ID" value="MDS3862183.1"/>
    <property type="molecule type" value="Genomic_DNA"/>
</dbReference>
<keyword evidence="4" id="KW-1185">Reference proteome</keyword>
<dbReference type="RefSeq" id="WP_322879395.1">
    <property type="nucleotide sequence ID" value="NZ_JAVMIP010000023.1"/>
</dbReference>
<name>A0AAE4JYH2_9CYAN</name>
<gene>
    <name evidence="3" type="ORF">RIF25_15380</name>
</gene>
<evidence type="ECO:0000256" key="1">
    <source>
        <dbReference type="SAM" id="MobiDB-lite"/>
    </source>
</evidence>
<proteinExistence type="predicted"/>
<reference evidence="4" key="1">
    <citation type="submission" date="2023-07" db="EMBL/GenBank/DDBJ databases">
        <authorList>
            <person name="Luz R."/>
            <person name="Cordeiro R."/>
            <person name="Fonseca A."/>
            <person name="Goncalves V."/>
        </authorList>
    </citation>
    <scope>NUCLEOTIDE SEQUENCE [LARGE SCALE GENOMIC DNA]</scope>
    <source>
        <strain evidence="4">BACA0444</strain>
    </source>
</reference>
<keyword evidence="2" id="KW-0472">Membrane</keyword>
<accession>A0AAE4JYH2</accession>
<dbReference type="AlphaFoldDB" id="A0AAE4JYH2"/>
<dbReference type="Proteomes" id="UP001268256">
    <property type="component" value="Unassembled WGS sequence"/>
</dbReference>
<comment type="caution">
    <text evidence="3">The sequence shown here is derived from an EMBL/GenBank/DDBJ whole genome shotgun (WGS) entry which is preliminary data.</text>
</comment>